<feature type="region of interest" description="Disordered" evidence="1">
    <location>
        <begin position="62"/>
        <end position="97"/>
    </location>
</feature>
<dbReference type="Proteomes" id="UP001601992">
    <property type="component" value="Unassembled WGS sequence"/>
</dbReference>
<reference evidence="2 3" key="1">
    <citation type="submission" date="2024-10" db="EMBL/GenBank/DDBJ databases">
        <title>The Natural Products Discovery Center: Release of the First 8490 Sequenced Strains for Exploring Actinobacteria Biosynthetic Diversity.</title>
        <authorList>
            <person name="Kalkreuter E."/>
            <person name="Kautsar S.A."/>
            <person name="Yang D."/>
            <person name="Bader C.D."/>
            <person name="Teijaro C.N."/>
            <person name="Fluegel L."/>
            <person name="Davis C.M."/>
            <person name="Simpson J.R."/>
            <person name="Lauterbach L."/>
            <person name="Steele A.D."/>
            <person name="Gui C."/>
            <person name="Meng S."/>
            <person name="Li G."/>
            <person name="Viehrig K."/>
            <person name="Ye F."/>
            <person name="Su P."/>
            <person name="Kiefer A.F."/>
            <person name="Nichols A."/>
            <person name="Cepeda A.J."/>
            <person name="Yan W."/>
            <person name="Fan B."/>
            <person name="Jiang Y."/>
            <person name="Adhikari A."/>
            <person name="Zheng C.-J."/>
            <person name="Schuster L."/>
            <person name="Cowan T.M."/>
            <person name="Smanski M.J."/>
            <person name="Chevrette M.G."/>
            <person name="De Carvalho L.P.S."/>
            <person name="Shen B."/>
        </authorList>
    </citation>
    <scope>NUCLEOTIDE SEQUENCE [LARGE SCALE GENOMIC DNA]</scope>
    <source>
        <strain evidence="2 3">NPDC002593</strain>
    </source>
</reference>
<feature type="compositionally biased region" description="Basic and acidic residues" evidence="1">
    <location>
        <begin position="87"/>
        <end position="97"/>
    </location>
</feature>
<accession>A0ABW6S9W4</accession>
<dbReference type="RefSeq" id="WP_040822169.1">
    <property type="nucleotide sequence ID" value="NZ_JBIAQY010000016.1"/>
</dbReference>
<proteinExistence type="predicted"/>
<evidence type="ECO:0000256" key="1">
    <source>
        <dbReference type="SAM" id="MobiDB-lite"/>
    </source>
</evidence>
<evidence type="ECO:0000313" key="3">
    <source>
        <dbReference type="Proteomes" id="UP001601992"/>
    </source>
</evidence>
<name>A0ABW6S9W4_9NOCA</name>
<comment type="caution">
    <text evidence="2">The sequence shown here is derived from an EMBL/GenBank/DDBJ whole genome shotgun (WGS) entry which is preliminary data.</text>
</comment>
<organism evidence="2 3">
    <name type="scientific">Nocardia jiangxiensis</name>
    <dbReference type="NCBI Taxonomy" id="282685"/>
    <lineage>
        <taxon>Bacteria</taxon>
        <taxon>Bacillati</taxon>
        <taxon>Actinomycetota</taxon>
        <taxon>Actinomycetes</taxon>
        <taxon>Mycobacteriales</taxon>
        <taxon>Nocardiaceae</taxon>
        <taxon>Nocardia</taxon>
    </lineage>
</organism>
<gene>
    <name evidence="2" type="ORF">ACFYXQ_35475</name>
</gene>
<sequence>MIQIDRPFAKADKVDLPAVLAKVGSMDTPGGLVVVGEDIMLRDALLLSVALASDDRFDDALGYEDSSESSTRPGIRAGNSPDTTTVSDRHRGDRPERGARGCLVRLGAVEGVLADAVICCHPSRWFRSRD</sequence>
<dbReference type="EMBL" id="JBIAQY010000016">
    <property type="protein sequence ID" value="MFF3573078.1"/>
    <property type="molecule type" value="Genomic_DNA"/>
</dbReference>
<keyword evidence="3" id="KW-1185">Reference proteome</keyword>
<protein>
    <submittedName>
        <fullName evidence="2">Uncharacterized protein</fullName>
    </submittedName>
</protein>
<evidence type="ECO:0000313" key="2">
    <source>
        <dbReference type="EMBL" id="MFF3573078.1"/>
    </source>
</evidence>